<keyword evidence="6" id="KW-1185">Reference proteome</keyword>
<dbReference type="Gene3D" id="3.30.1330.200">
    <property type="match status" value="1"/>
</dbReference>
<comment type="similarity">
    <text evidence="3">Belongs to the CheD family.</text>
</comment>
<feature type="compositionally biased region" description="Basic and acidic residues" evidence="4">
    <location>
        <begin position="232"/>
        <end position="261"/>
    </location>
</feature>
<sequence>MAALEARATRHYYDSAFQSQAVKVLPNEYYVTNENMMISTVLGSCVAACIHDPVTGVGGMNHFMLPEGDMQSPASATMRYGAFAMEVLINELLKAGASRDRLEAKVFGGGAVLAAMQQMNIGERNGQFVLNYLKTEGIPVKAQDLGDVHARRINYFPRDGRVMVRKMAPHHQRAEEIIAKREQEAAQSAAAKTATPQRVERFARPGVERFDRPGVERLDRPGVERLNRPGVERFDRPAARPGVERFDRPARPGVERFDRPAPADATPAQAARPSAARPGVERFDTGLTRRPKP</sequence>
<dbReference type="SUPFAM" id="SSF64438">
    <property type="entry name" value="CNF1/YfiH-like putative cysteine hydrolases"/>
    <property type="match status" value="1"/>
</dbReference>
<dbReference type="PANTHER" id="PTHR35147">
    <property type="entry name" value="CHEMORECEPTOR GLUTAMINE DEAMIDASE CHED-RELATED"/>
    <property type="match status" value="1"/>
</dbReference>
<gene>
    <name evidence="3 5" type="primary">cheD</name>
    <name evidence="5" type="ORF">LMG3415_00488</name>
</gene>
<dbReference type="NCBIfam" id="NF010013">
    <property type="entry name" value="PRK13487.1"/>
    <property type="match status" value="1"/>
</dbReference>
<dbReference type="CDD" id="cd16352">
    <property type="entry name" value="CheD"/>
    <property type="match status" value="1"/>
</dbReference>
<organism evidence="5 6">
    <name type="scientific">Achromobacter mucicolens</name>
    <dbReference type="NCBI Taxonomy" id="1389922"/>
    <lineage>
        <taxon>Bacteria</taxon>
        <taxon>Pseudomonadati</taxon>
        <taxon>Pseudomonadota</taxon>
        <taxon>Betaproteobacteria</taxon>
        <taxon>Burkholderiales</taxon>
        <taxon>Alcaligenaceae</taxon>
        <taxon>Achromobacter</taxon>
    </lineage>
</organism>
<dbReference type="Pfam" id="PF03975">
    <property type="entry name" value="CheD"/>
    <property type="match status" value="1"/>
</dbReference>
<dbReference type="PANTHER" id="PTHR35147:SF2">
    <property type="entry name" value="CHEMORECEPTOR GLUTAMINE DEAMIDASE CHED-RELATED"/>
    <property type="match status" value="1"/>
</dbReference>
<dbReference type="HAMAP" id="MF_01440">
    <property type="entry name" value="CheD"/>
    <property type="match status" value="1"/>
</dbReference>
<dbReference type="InterPro" id="IPR005659">
    <property type="entry name" value="Chemorcpt_Glu_NH3ase_CheD"/>
</dbReference>
<proteinExistence type="inferred from homology"/>
<dbReference type="InterPro" id="IPR011324">
    <property type="entry name" value="Cytotoxic_necrot_fac-like_cat"/>
</dbReference>
<feature type="region of interest" description="Disordered" evidence="4">
    <location>
        <begin position="232"/>
        <end position="293"/>
    </location>
</feature>
<dbReference type="GO" id="GO:0050568">
    <property type="term" value="F:protein-glutamine glutaminase activity"/>
    <property type="evidence" value="ECO:0007669"/>
    <property type="project" value="UniProtKB-EC"/>
</dbReference>
<dbReference type="NCBIfam" id="NF010014">
    <property type="entry name" value="PRK13489.1"/>
    <property type="match status" value="1"/>
</dbReference>
<comment type="catalytic activity">
    <reaction evidence="3">
        <text>L-glutaminyl-[protein] + H2O = L-glutamyl-[protein] + NH4(+)</text>
        <dbReference type="Rhea" id="RHEA:16441"/>
        <dbReference type="Rhea" id="RHEA-COMP:10207"/>
        <dbReference type="Rhea" id="RHEA-COMP:10208"/>
        <dbReference type="ChEBI" id="CHEBI:15377"/>
        <dbReference type="ChEBI" id="CHEBI:28938"/>
        <dbReference type="ChEBI" id="CHEBI:29973"/>
        <dbReference type="ChEBI" id="CHEBI:30011"/>
        <dbReference type="EC" id="3.5.1.44"/>
    </reaction>
</comment>
<evidence type="ECO:0000256" key="1">
    <source>
        <dbReference type="ARBA" id="ARBA00022500"/>
    </source>
</evidence>
<evidence type="ECO:0000313" key="5">
    <source>
        <dbReference type="EMBL" id="CAB3822673.1"/>
    </source>
</evidence>
<comment type="caution">
    <text evidence="5">The sequence shown here is derived from an EMBL/GenBank/DDBJ whole genome shotgun (WGS) entry which is preliminary data.</text>
</comment>
<protein>
    <recommendedName>
        <fullName evidence="3">Probable chemoreceptor glutamine deamidase CheD</fullName>
        <ecNumber evidence="3">3.5.1.44</ecNumber>
    </recommendedName>
</protein>
<dbReference type="RefSeq" id="WP_180097441.1">
    <property type="nucleotide sequence ID" value="NZ_CADIKR010000001.1"/>
</dbReference>
<feature type="compositionally biased region" description="Low complexity" evidence="4">
    <location>
        <begin position="262"/>
        <end position="278"/>
    </location>
</feature>
<keyword evidence="1 3" id="KW-0145">Chemotaxis</keyword>
<comment type="function">
    <text evidence="3">Probably deamidates glutamine residues to glutamate on methyl-accepting chemotaxis receptors (MCPs), playing an important role in chemotaxis.</text>
</comment>
<dbReference type="EC" id="3.5.1.44" evidence="3"/>
<evidence type="ECO:0000256" key="3">
    <source>
        <dbReference type="HAMAP-Rule" id="MF_01440"/>
    </source>
</evidence>
<evidence type="ECO:0000256" key="2">
    <source>
        <dbReference type="ARBA" id="ARBA00022801"/>
    </source>
</evidence>
<dbReference type="EMBL" id="CADIKR010000001">
    <property type="protein sequence ID" value="CAB3822673.1"/>
    <property type="molecule type" value="Genomic_DNA"/>
</dbReference>
<evidence type="ECO:0000256" key="4">
    <source>
        <dbReference type="SAM" id="MobiDB-lite"/>
    </source>
</evidence>
<reference evidence="5 6" key="1">
    <citation type="submission" date="2020-04" db="EMBL/GenBank/DDBJ databases">
        <authorList>
            <person name="De Canck E."/>
        </authorList>
    </citation>
    <scope>NUCLEOTIDE SEQUENCE [LARGE SCALE GENOMIC DNA]</scope>
    <source>
        <strain evidence="5 6">LMG 3415</strain>
    </source>
</reference>
<accession>A0ABM8L7C9</accession>
<evidence type="ECO:0000313" key="6">
    <source>
        <dbReference type="Proteomes" id="UP000507140"/>
    </source>
</evidence>
<dbReference type="InterPro" id="IPR038592">
    <property type="entry name" value="CheD-like_sf"/>
</dbReference>
<name>A0ABM8L7C9_9BURK</name>
<dbReference type="Proteomes" id="UP000507140">
    <property type="component" value="Unassembled WGS sequence"/>
</dbReference>
<keyword evidence="2 3" id="KW-0378">Hydrolase</keyword>